<dbReference type="Gene3D" id="3.40.33.10">
    <property type="entry name" value="CAP"/>
    <property type="match status" value="1"/>
</dbReference>
<sequence>MQDEHNKLRQQVTQAKLDKKQYGDLQGTNSMFAVTYDCTNDALANALITSDCKRSDVNVALMGRSANFHETRVRLDESNVQQLEDEFQFAFEEWRDSVSKPLNKDVVYNDVSIAPFANMIYYKTASLGCAYTYCKDKKKIAIACVYGDE</sequence>
<proteinExistence type="predicted"/>
<dbReference type="InterPro" id="IPR035940">
    <property type="entry name" value="CAP_sf"/>
</dbReference>
<evidence type="ECO:0000313" key="3">
    <source>
        <dbReference type="Proteomes" id="UP000252519"/>
    </source>
</evidence>
<comment type="caution">
    <text evidence="2">The sequence shown here is derived from an EMBL/GenBank/DDBJ whole genome shotgun (WGS) entry which is preliminary data.</text>
</comment>
<dbReference type="Proteomes" id="UP000252519">
    <property type="component" value="Unassembled WGS sequence"/>
</dbReference>
<evidence type="ECO:0000259" key="1">
    <source>
        <dbReference type="Pfam" id="PF00188"/>
    </source>
</evidence>
<name>A0A368GSE9_ANCCA</name>
<evidence type="ECO:0000313" key="2">
    <source>
        <dbReference type="EMBL" id="RCN47293.1"/>
    </source>
</evidence>
<dbReference type="AlphaFoldDB" id="A0A368GSE9"/>
<dbReference type="InterPro" id="IPR014044">
    <property type="entry name" value="CAP_dom"/>
</dbReference>
<dbReference type="SUPFAM" id="SSF55797">
    <property type="entry name" value="PR-1-like"/>
    <property type="match status" value="1"/>
</dbReference>
<organism evidence="2 3">
    <name type="scientific">Ancylostoma caninum</name>
    <name type="common">Dog hookworm</name>
    <dbReference type="NCBI Taxonomy" id="29170"/>
    <lineage>
        <taxon>Eukaryota</taxon>
        <taxon>Metazoa</taxon>
        <taxon>Ecdysozoa</taxon>
        <taxon>Nematoda</taxon>
        <taxon>Chromadorea</taxon>
        <taxon>Rhabditida</taxon>
        <taxon>Rhabditina</taxon>
        <taxon>Rhabditomorpha</taxon>
        <taxon>Strongyloidea</taxon>
        <taxon>Ancylostomatidae</taxon>
        <taxon>Ancylostomatinae</taxon>
        <taxon>Ancylostoma</taxon>
    </lineage>
</organism>
<dbReference type="EMBL" id="JOJR01000064">
    <property type="protein sequence ID" value="RCN47293.1"/>
    <property type="molecule type" value="Genomic_DNA"/>
</dbReference>
<dbReference type="OrthoDB" id="5872317at2759"/>
<feature type="domain" description="SCP" evidence="1">
    <location>
        <begin position="3"/>
        <end position="146"/>
    </location>
</feature>
<gene>
    <name evidence="2" type="ORF">ANCCAN_06581</name>
</gene>
<keyword evidence="3" id="KW-1185">Reference proteome</keyword>
<dbReference type="Pfam" id="PF00188">
    <property type="entry name" value="CAP"/>
    <property type="match status" value="1"/>
</dbReference>
<reference evidence="2 3" key="1">
    <citation type="submission" date="2014-10" db="EMBL/GenBank/DDBJ databases">
        <title>Draft genome of the hookworm Ancylostoma caninum.</title>
        <authorList>
            <person name="Mitreva M."/>
        </authorList>
    </citation>
    <scope>NUCLEOTIDE SEQUENCE [LARGE SCALE GENOMIC DNA]</scope>
    <source>
        <strain evidence="2 3">Baltimore</strain>
    </source>
</reference>
<protein>
    <submittedName>
        <fullName evidence="2">SCP-like protein</fullName>
    </submittedName>
</protein>
<accession>A0A368GSE9</accession>